<dbReference type="KEGG" id="moy:CVS54_03284"/>
<dbReference type="Proteomes" id="UP000033725">
    <property type="component" value="Unassembled WGS sequence"/>
</dbReference>
<dbReference type="EMBL" id="CP031422">
    <property type="protein sequence ID" value="AZS41922.1"/>
    <property type="molecule type" value="Genomic_DNA"/>
</dbReference>
<protein>
    <submittedName>
        <fullName evidence="3">Uncharacterized protein</fullName>
    </submittedName>
</protein>
<dbReference type="OrthoDB" id="5072594at2"/>
<evidence type="ECO:0000313" key="5">
    <source>
        <dbReference type="Proteomes" id="UP000274841"/>
    </source>
</evidence>
<organism evidence="3 4">
    <name type="scientific">Microbacterium oxydans</name>
    <dbReference type="NCBI Taxonomy" id="82380"/>
    <lineage>
        <taxon>Bacteria</taxon>
        <taxon>Bacillati</taxon>
        <taxon>Actinomycetota</taxon>
        <taxon>Actinomycetes</taxon>
        <taxon>Micrococcales</taxon>
        <taxon>Microbacteriaceae</taxon>
        <taxon>Microbacterium</taxon>
    </lineage>
</organism>
<proteinExistence type="predicted"/>
<evidence type="ECO:0000256" key="1">
    <source>
        <dbReference type="SAM" id="MobiDB-lite"/>
    </source>
</evidence>
<evidence type="ECO:0000313" key="2">
    <source>
        <dbReference type="EMBL" id="AZS41922.1"/>
    </source>
</evidence>
<name>A0A0F0KHH4_9MICO</name>
<dbReference type="GeneID" id="69641709"/>
<reference evidence="3 4" key="1">
    <citation type="submission" date="2015-02" db="EMBL/GenBank/DDBJ databases">
        <title>Draft genome sequences of ten Microbacterium spp. with emphasis on heavy metal contaminated environments.</title>
        <authorList>
            <person name="Corretto E."/>
        </authorList>
    </citation>
    <scope>NUCLEOTIDE SEQUENCE [LARGE SCALE GENOMIC DNA]</scope>
    <source>
        <strain evidence="3 4">BEL163</strain>
    </source>
</reference>
<gene>
    <name evidence="2" type="ORF">CVS54_03284</name>
    <name evidence="3" type="ORF">RN51_02558</name>
</gene>
<reference evidence="2 5" key="2">
    <citation type="submission" date="2018-08" db="EMBL/GenBank/DDBJ databases">
        <title>Microbacterium oxydans strain HG3.</title>
        <authorList>
            <person name="ORTET P."/>
        </authorList>
    </citation>
    <scope>NUCLEOTIDE SEQUENCE [LARGE SCALE GENOMIC DNA]</scope>
    <source>
        <strain evidence="2 5">HG3</strain>
    </source>
</reference>
<feature type="region of interest" description="Disordered" evidence="1">
    <location>
        <begin position="1"/>
        <end position="95"/>
    </location>
</feature>
<feature type="compositionally biased region" description="Acidic residues" evidence="1">
    <location>
        <begin position="68"/>
        <end position="82"/>
    </location>
</feature>
<dbReference type="EMBL" id="JYIV01000028">
    <property type="protein sequence ID" value="KJL20342.1"/>
    <property type="molecule type" value="Genomic_DNA"/>
</dbReference>
<dbReference type="RefSeq" id="WP_045264425.1">
    <property type="nucleotide sequence ID" value="NZ_BAAAKO010000002.1"/>
</dbReference>
<dbReference type="Proteomes" id="UP000274841">
    <property type="component" value="Chromosome"/>
</dbReference>
<dbReference type="AlphaFoldDB" id="A0A0F0KHH4"/>
<evidence type="ECO:0000313" key="3">
    <source>
        <dbReference type="EMBL" id="KJL20342.1"/>
    </source>
</evidence>
<dbReference type="PATRIC" id="fig|82380.10.peg.2570"/>
<accession>A0A0F0KHH4</accession>
<sequence length="95" mass="9410">MDENTERTPHPQDPAEGAPGVGAPDEDSGQGDGTGGAIQGDASRGESTGGAIQGDAGQGHRAALGGDENTEDQLDADNAAEEDTLKTLDPDSPPA</sequence>
<evidence type="ECO:0000313" key="4">
    <source>
        <dbReference type="Proteomes" id="UP000033725"/>
    </source>
</evidence>
<feature type="compositionally biased region" description="Basic and acidic residues" evidence="1">
    <location>
        <begin position="1"/>
        <end position="10"/>
    </location>
</feature>